<proteinExistence type="predicted"/>
<feature type="coiled-coil region" evidence="1">
    <location>
        <begin position="287"/>
        <end position="335"/>
    </location>
</feature>
<dbReference type="Proteomes" id="UP000076925">
    <property type="component" value="Unassembled WGS sequence"/>
</dbReference>
<evidence type="ECO:0000313" key="2">
    <source>
        <dbReference type="EMBL" id="KYC39695.1"/>
    </source>
</evidence>
<evidence type="ECO:0000256" key="1">
    <source>
        <dbReference type="SAM" id="Coils"/>
    </source>
</evidence>
<dbReference type="AlphaFoldDB" id="A0A139X4T6"/>
<organism evidence="2 3">
    <name type="scientific">Scytonema hofmannii PCC 7110</name>
    <dbReference type="NCBI Taxonomy" id="128403"/>
    <lineage>
        <taxon>Bacteria</taxon>
        <taxon>Bacillati</taxon>
        <taxon>Cyanobacteriota</taxon>
        <taxon>Cyanophyceae</taxon>
        <taxon>Nostocales</taxon>
        <taxon>Scytonemataceae</taxon>
        <taxon>Scytonema</taxon>
    </lineage>
</organism>
<accession>A0A139X4T6</accession>
<dbReference type="EMBL" id="ANNX02000033">
    <property type="protein sequence ID" value="KYC39695.1"/>
    <property type="molecule type" value="Genomic_DNA"/>
</dbReference>
<reference evidence="2 3" key="1">
    <citation type="journal article" date="2013" name="Genome Biol. Evol.">
        <title>Genomes of Stigonematalean cyanobacteria (subsection V) and the evolution of oxygenic photosynthesis from prokaryotes to plastids.</title>
        <authorList>
            <person name="Dagan T."/>
            <person name="Roettger M."/>
            <person name="Stucken K."/>
            <person name="Landan G."/>
            <person name="Koch R."/>
            <person name="Major P."/>
            <person name="Gould S.B."/>
            <person name="Goremykin V.V."/>
            <person name="Rippka R."/>
            <person name="Tandeau de Marsac N."/>
            <person name="Gugger M."/>
            <person name="Lockhart P.J."/>
            <person name="Allen J.F."/>
            <person name="Brune I."/>
            <person name="Maus I."/>
            <person name="Puhler A."/>
            <person name="Martin W.F."/>
        </authorList>
    </citation>
    <scope>NUCLEOTIDE SEQUENCE [LARGE SCALE GENOMIC DNA]</scope>
    <source>
        <strain evidence="2 3">PCC 7110</strain>
    </source>
</reference>
<sequence>MPAKKPNDKNTKAEILQAYEELAKEKVELKSQLDQLQKVTSSANSSVAKDNPKVETKSIVMNQASNVQQKMNSTIESLAKIQLGFGSAASELSEQLTTRASKLEAISQSLETESQELKQLHSLEVSEDTLDKLITTYEENYKAYQEEYNQQYETLSQAIQGQRKAWEKEQEEHKRLIKERNENLNKNRQRDGSEYKYDLDLRRKLETEEYEQQQKALYKELDESRQEVEKQWAEQEKVISEQEKQFEESKAKVEAFPKEKEAAIKKATEEGKGIAHYQAKIKSDMFAKEVEGQKRFYEQRLQSLEQTIGNQESRIQNLSKQLDSALKQVQDLAVKAIEGTANVNSYQAIKEIALEQAKSQVKNK</sequence>
<protein>
    <submittedName>
        <fullName evidence="2">Uncharacterized protein</fullName>
    </submittedName>
</protein>
<feature type="coiled-coil region" evidence="1">
    <location>
        <begin position="93"/>
        <end position="245"/>
    </location>
</feature>
<dbReference type="RefSeq" id="WP_017740506.1">
    <property type="nucleotide sequence ID" value="NZ_KQ976354.1"/>
</dbReference>
<gene>
    <name evidence="2" type="ORF">WA1_30655</name>
</gene>
<dbReference type="STRING" id="128403.WA1_30655"/>
<comment type="caution">
    <text evidence="2">The sequence shown here is derived from an EMBL/GenBank/DDBJ whole genome shotgun (WGS) entry which is preliminary data.</text>
</comment>
<keyword evidence="3" id="KW-1185">Reference proteome</keyword>
<dbReference type="OrthoDB" id="479613at2"/>
<feature type="coiled-coil region" evidence="1">
    <location>
        <begin position="12"/>
        <end position="39"/>
    </location>
</feature>
<evidence type="ECO:0000313" key="3">
    <source>
        <dbReference type="Proteomes" id="UP000076925"/>
    </source>
</evidence>
<keyword evidence="1" id="KW-0175">Coiled coil</keyword>
<name>A0A139X4T6_9CYAN</name>